<evidence type="ECO:0000259" key="2">
    <source>
        <dbReference type="Pfam" id="PF00561"/>
    </source>
</evidence>
<dbReference type="SUPFAM" id="SSF53474">
    <property type="entry name" value="alpha/beta-Hydrolases"/>
    <property type="match status" value="1"/>
</dbReference>
<dbReference type="Proteomes" id="UP000240912">
    <property type="component" value="Unassembled WGS sequence"/>
</dbReference>
<dbReference type="PANTHER" id="PTHR46331">
    <property type="entry name" value="VALACYCLOVIR HYDROLASE"/>
    <property type="match status" value="1"/>
</dbReference>
<evidence type="ECO:0000313" key="3">
    <source>
        <dbReference type="EMBL" id="PST82591.1"/>
    </source>
</evidence>
<keyword evidence="1" id="KW-0732">Signal</keyword>
<organism evidence="3 4">
    <name type="scientific">Pedobacter yulinensis</name>
    <dbReference type="NCBI Taxonomy" id="2126353"/>
    <lineage>
        <taxon>Bacteria</taxon>
        <taxon>Pseudomonadati</taxon>
        <taxon>Bacteroidota</taxon>
        <taxon>Sphingobacteriia</taxon>
        <taxon>Sphingobacteriales</taxon>
        <taxon>Sphingobacteriaceae</taxon>
        <taxon>Pedobacter</taxon>
    </lineage>
</organism>
<dbReference type="InterPro" id="IPR029058">
    <property type="entry name" value="AB_hydrolase_fold"/>
</dbReference>
<sequence length="290" mass="31075">MKHIFSLLFAAGLVIVAGSCSRTTPPQAANRKTPSRQGYAAVNGIRMYYEVHGSGKPLVLVHGGGSMIPVTFGAILPLLAQQHQVIAVELQGHGRTSDRPAPESFTQDAADVIGLLDQLKIKKASLFGFSNGANTAMQAAINHPERIHKLVLASVFFRREGLIPGLFGMLRGASLAQMPEPLKKAFLAVNPDSAALENMHNKDRDRMLAVKDWPAEEIAGISAPTLLLLSDRDVVTPEHAVEMFRLLPKAQLNIQPGLHGACIGDVSSGSAKPERVRATASLVNDFLTAK</sequence>
<feature type="domain" description="AB hydrolase-1" evidence="2">
    <location>
        <begin position="56"/>
        <end position="155"/>
    </location>
</feature>
<protein>
    <submittedName>
        <fullName evidence="3">Alpha/beta hydrolase</fullName>
    </submittedName>
</protein>
<keyword evidence="4" id="KW-1185">Reference proteome</keyword>
<dbReference type="InterPro" id="IPR000073">
    <property type="entry name" value="AB_hydrolase_1"/>
</dbReference>
<feature type="chain" id="PRO_5015401709" evidence="1">
    <location>
        <begin position="29"/>
        <end position="290"/>
    </location>
</feature>
<name>A0A2T3HJM9_9SPHI</name>
<dbReference type="PRINTS" id="PR00111">
    <property type="entry name" value="ABHYDROLASE"/>
</dbReference>
<evidence type="ECO:0000256" key="1">
    <source>
        <dbReference type="SAM" id="SignalP"/>
    </source>
</evidence>
<dbReference type="EMBL" id="PYLS01000005">
    <property type="protein sequence ID" value="PST82591.1"/>
    <property type="molecule type" value="Genomic_DNA"/>
</dbReference>
<dbReference type="AlphaFoldDB" id="A0A2T3HJM9"/>
<comment type="caution">
    <text evidence="3">The sequence shown here is derived from an EMBL/GenBank/DDBJ whole genome shotgun (WGS) entry which is preliminary data.</text>
</comment>
<dbReference type="Pfam" id="PF00561">
    <property type="entry name" value="Abhydrolase_1"/>
    <property type="match status" value="1"/>
</dbReference>
<dbReference type="OrthoDB" id="2247630at2"/>
<dbReference type="RefSeq" id="WP_107214850.1">
    <property type="nucleotide sequence ID" value="NZ_KZ686269.1"/>
</dbReference>
<dbReference type="PROSITE" id="PS51257">
    <property type="entry name" value="PROKAR_LIPOPROTEIN"/>
    <property type="match status" value="1"/>
</dbReference>
<reference evidence="3 4" key="1">
    <citation type="submission" date="2018-03" db="EMBL/GenBank/DDBJ databases">
        <authorList>
            <person name="Keele B.F."/>
        </authorList>
    </citation>
    <scope>NUCLEOTIDE SEQUENCE [LARGE SCALE GENOMIC DNA]</scope>
    <source>
        <strain evidence="3 4">YL28-9</strain>
    </source>
</reference>
<keyword evidence="3" id="KW-0378">Hydrolase</keyword>
<dbReference type="Gene3D" id="3.40.50.1820">
    <property type="entry name" value="alpha/beta hydrolase"/>
    <property type="match status" value="1"/>
</dbReference>
<evidence type="ECO:0000313" key="4">
    <source>
        <dbReference type="Proteomes" id="UP000240912"/>
    </source>
</evidence>
<proteinExistence type="predicted"/>
<gene>
    <name evidence="3" type="ORF">C7T94_07950</name>
</gene>
<accession>A0A2T3HJM9</accession>
<feature type="signal peptide" evidence="1">
    <location>
        <begin position="1"/>
        <end position="28"/>
    </location>
</feature>
<dbReference type="PANTHER" id="PTHR46331:SF2">
    <property type="entry name" value="VALACYCLOVIR HYDROLASE"/>
    <property type="match status" value="1"/>
</dbReference>
<dbReference type="GO" id="GO:0017171">
    <property type="term" value="F:serine hydrolase activity"/>
    <property type="evidence" value="ECO:0007669"/>
    <property type="project" value="TreeGrafter"/>
</dbReference>